<dbReference type="AlphaFoldDB" id="A0AAE0DF48"/>
<dbReference type="EMBL" id="JASNWA010000011">
    <property type="protein sequence ID" value="KAK3167139.1"/>
    <property type="molecule type" value="Genomic_DNA"/>
</dbReference>
<dbReference type="GO" id="GO:0045259">
    <property type="term" value="C:proton-transporting ATP synthase complex"/>
    <property type="evidence" value="ECO:0007669"/>
    <property type="project" value="UniProtKB-KW"/>
</dbReference>
<dbReference type="Gene3D" id="1.20.5.2210">
    <property type="match status" value="1"/>
</dbReference>
<dbReference type="PANTHER" id="PTHR12733:SF3">
    <property type="entry name" value="ATP SYNTHASE F(0) COMPLEX SUBUNIT B1, MITOCHONDRIAL"/>
    <property type="match status" value="1"/>
</dbReference>
<dbReference type="FunFam" id="1.20.5.2210:FF:000002">
    <property type="entry name" value="ATP synthase subunit 4 mitochondrial"/>
    <property type="match status" value="1"/>
</dbReference>
<evidence type="ECO:0000256" key="7">
    <source>
        <dbReference type="ARBA" id="ARBA00023128"/>
    </source>
</evidence>
<protein>
    <recommendedName>
        <fullName evidence="10">ATP synthase subunit 4</fullName>
    </recommendedName>
</protein>
<dbReference type="SUPFAM" id="SSF161060">
    <property type="entry name" value="ATP synthase B chain-like"/>
    <property type="match status" value="1"/>
</dbReference>
<comment type="subcellular location">
    <subcellularLocation>
        <location evidence="10">Mitochondrion</location>
    </subcellularLocation>
    <subcellularLocation>
        <location evidence="10">Mitochondrion inner membrane</location>
    </subcellularLocation>
</comment>
<comment type="similarity">
    <text evidence="1 10">Belongs to the eukaryotic ATPase B chain family.</text>
</comment>
<evidence type="ECO:0000256" key="10">
    <source>
        <dbReference type="RuleBase" id="RU368017"/>
    </source>
</evidence>
<dbReference type="InterPro" id="IPR008688">
    <property type="entry name" value="ATP_synth_Bsub_B/MI25"/>
</dbReference>
<keyword evidence="12" id="KW-1185">Reference proteome</keyword>
<dbReference type="Pfam" id="PF05405">
    <property type="entry name" value="Mt_ATP-synt_B"/>
    <property type="match status" value="1"/>
</dbReference>
<evidence type="ECO:0000313" key="11">
    <source>
        <dbReference type="EMBL" id="KAK3167139.1"/>
    </source>
</evidence>
<evidence type="ECO:0000256" key="4">
    <source>
        <dbReference type="ARBA" id="ARBA00022781"/>
    </source>
</evidence>
<accession>A0AAE0DF48</accession>
<comment type="subunit">
    <text evidence="9 10">F-type ATPases have 2 components, CF(1) - the catalytic core - and CF(0) - the membrane proton channel. In yeast, the dimeric form of ATP synthase consists of 17 polypeptides: alpha, beta, gamma, delta, epsilon, 4 (B), 5 (OSCP), 6 (A), 8, 9 (C), d, E (Tim11), f, g, h, i/j and k.</text>
</comment>
<reference evidence="11" key="1">
    <citation type="submission" date="2022-11" db="EMBL/GenBank/DDBJ databases">
        <title>Chromosomal genome sequence assembly and mating type (MAT) locus characterization of the leprose asexual lichenized fungus Lepraria neglecta (Nyl.) Erichsen.</title>
        <authorList>
            <person name="Allen J.L."/>
            <person name="Pfeffer B."/>
        </authorList>
    </citation>
    <scope>NUCLEOTIDE SEQUENCE</scope>
    <source>
        <strain evidence="11">Allen 5258</strain>
    </source>
</reference>
<dbReference type="InterPro" id="IPR013837">
    <property type="entry name" value="ATP_synth_F0_suB"/>
</dbReference>
<comment type="function">
    <text evidence="10">Subunit b, of the mitochondrial membrane ATP synthase complex (F(1)F(0) ATP synthase or Complex V) that produces ATP from ADP in the presence of a proton gradient across the membrane which is generated by electron transport complexes of the respiratory chain. ATP synthase complex consist of a soluble F(1) head domain - the catalytic core - and a membrane F(1) domain - the membrane proton channel. These two domains are linked by a central stalk rotating inside the F(1) region and a stationary peripheral stalk. During catalysis, ATP synthesis in the catalytic domain of F(1) is coupled via a rotary mechanism of the central stalk subunits to proton translocation. In vivo, can only synthesize ATP although its ATP hydrolase activity can be activated artificially in vitro. Part of the complex F(0) domain. Part of the complex F(0) domain and the peripheric stalk, which acts as a stator to hold the catalytic alpha(3)beta(3) subcomplex and subunit a/ATP6 static relative to the rotary elements.</text>
</comment>
<evidence type="ECO:0000256" key="8">
    <source>
        <dbReference type="ARBA" id="ARBA00023136"/>
    </source>
</evidence>
<evidence type="ECO:0000313" key="12">
    <source>
        <dbReference type="Proteomes" id="UP001276659"/>
    </source>
</evidence>
<keyword evidence="5 10" id="KW-0999">Mitochondrion inner membrane</keyword>
<keyword evidence="2 10" id="KW-0813">Transport</keyword>
<organism evidence="11 12">
    <name type="scientific">Lepraria neglecta</name>
    <dbReference type="NCBI Taxonomy" id="209136"/>
    <lineage>
        <taxon>Eukaryota</taxon>
        <taxon>Fungi</taxon>
        <taxon>Dikarya</taxon>
        <taxon>Ascomycota</taxon>
        <taxon>Pezizomycotina</taxon>
        <taxon>Lecanoromycetes</taxon>
        <taxon>OSLEUM clade</taxon>
        <taxon>Lecanoromycetidae</taxon>
        <taxon>Lecanorales</taxon>
        <taxon>Lecanorineae</taxon>
        <taxon>Stereocaulaceae</taxon>
        <taxon>Lepraria</taxon>
    </lineage>
</organism>
<keyword evidence="6 10" id="KW-0406">Ion transport</keyword>
<keyword evidence="8 10" id="KW-0472">Membrane</keyword>
<keyword evidence="7 10" id="KW-0496">Mitochondrion</keyword>
<comment type="caution">
    <text evidence="11">The sequence shown here is derived from an EMBL/GenBank/DDBJ whole genome shotgun (WGS) entry which is preliminary data.</text>
</comment>
<name>A0AAE0DF48_9LECA</name>
<evidence type="ECO:0000256" key="9">
    <source>
        <dbReference type="ARBA" id="ARBA00062152"/>
    </source>
</evidence>
<proteinExistence type="inferred from homology"/>
<evidence type="ECO:0000256" key="1">
    <source>
        <dbReference type="ARBA" id="ARBA00007479"/>
    </source>
</evidence>
<evidence type="ECO:0000256" key="3">
    <source>
        <dbReference type="ARBA" id="ARBA00022547"/>
    </source>
</evidence>
<dbReference type="GO" id="GO:0046933">
    <property type="term" value="F:proton-transporting ATP synthase activity, rotational mechanism"/>
    <property type="evidence" value="ECO:0007669"/>
    <property type="project" value="TreeGrafter"/>
</dbReference>
<dbReference type="PANTHER" id="PTHR12733">
    <property type="entry name" value="MITOCHONDRIAL ATP SYNTHASE B CHAIN"/>
    <property type="match status" value="1"/>
</dbReference>
<evidence type="ECO:0000256" key="5">
    <source>
        <dbReference type="ARBA" id="ARBA00022792"/>
    </source>
</evidence>
<dbReference type="GO" id="GO:0005743">
    <property type="term" value="C:mitochondrial inner membrane"/>
    <property type="evidence" value="ECO:0007669"/>
    <property type="project" value="UniProtKB-SubCell"/>
</dbReference>
<keyword evidence="3 10" id="KW-0138">CF(0)</keyword>
<evidence type="ECO:0000256" key="2">
    <source>
        <dbReference type="ARBA" id="ARBA00022448"/>
    </source>
</evidence>
<sequence length="244" mass="26627">MASRLARSAVGATRLRPALPLRTIPALSTSLTSHRYASNVPAEEPAKKAQSIIDALPGSSLISKTAILSAGASLSVFAISNEFYVVNEESIVMLATLSVFWAVFHYGGPMYKGWAEGQVNKIKSILNAAREDHTSAVKARIDNVKELGSVIDVTEQLFEVSKETAKLEAEAFELEQKTALAAEAKSVLDSWVRYEGQVKQRQQKELAESIINKITKELENPKTLQQILNQSVSDVEKIVSSKAQ</sequence>
<dbReference type="Proteomes" id="UP001276659">
    <property type="component" value="Unassembled WGS sequence"/>
</dbReference>
<gene>
    <name evidence="11" type="primary">ATP3</name>
    <name evidence="11" type="ORF">OEA41_010265</name>
</gene>
<evidence type="ECO:0000256" key="6">
    <source>
        <dbReference type="ARBA" id="ARBA00023065"/>
    </source>
</evidence>
<keyword evidence="4 10" id="KW-0375">Hydrogen ion transport</keyword>